<comment type="caution">
    <text evidence="1">The sequence shown here is derived from an EMBL/GenBank/DDBJ whole genome shotgun (WGS) entry which is preliminary data.</text>
</comment>
<dbReference type="RefSeq" id="WP_183306808.1">
    <property type="nucleotide sequence ID" value="NZ_JACIEP010000005.1"/>
</dbReference>
<dbReference type="Gene3D" id="3.40.50.2000">
    <property type="entry name" value="Glycogen Phosphorylase B"/>
    <property type="match status" value="1"/>
</dbReference>
<keyword evidence="2" id="KW-1185">Reference proteome</keyword>
<dbReference type="EMBL" id="JACIEP010000005">
    <property type="protein sequence ID" value="MBB4035897.1"/>
    <property type="molecule type" value="Genomic_DNA"/>
</dbReference>
<keyword evidence="1" id="KW-0808">Transferase</keyword>
<proteinExistence type="predicted"/>
<sequence>MKLLILTPYLPYPVNSGGNQGVFGLIDRLRRYVDISMLIPVSDRDKSNLEELQKIWTDITFYPYNKDEVERRKSDGKSFSYKWMTKLKSSLERKINRKSSLQENDLVRKHFILTSKTPAFYLPDDEDYVNFVYETIKSNKFDLIQVDFFELLNIVNILPSTIKKVFIHHELRYVRAEREFSLLAERRPTDSYLLNYSRNYEIGCLNAYNAVVTVTDTDNEKLRGQLKNDVFIATSPAIMEIKDGNYDKDFRFNNKLVFLGGSDHFPNHDGVDWFLNNCWNKIRKENPGLEFHVIGQWRSSLVKNYQSKFANVVFRGFVEDLSTELNNTIMIVPLRIGSGVRIKILDALSAGVPIVTSSIGGEGLNLVNGKDCLIADDSDDFIKAVLSATKDNNLCLQLIAGAQQKLNNRPDPEALAKIRFDIYNQILTHE</sequence>
<dbReference type="AlphaFoldDB" id="A0A840CIM9"/>
<dbReference type="PANTHER" id="PTHR12526:SF630">
    <property type="entry name" value="GLYCOSYLTRANSFERASE"/>
    <property type="match status" value="1"/>
</dbReference>
<dbReference type="PANTHER" id="PTHR12526">
    <property type="entry name" value="GLYCOSYLTRANSFERASE"/>
    <property type="match status" value="1"/>
</dbReference>
<reference evidence="1 2" key="1">
    <citation type="submission" date="2020-08" db="EMBL/GenBank/DDBJ databases">
        <title>Genomic Encyclopedia of Type Strains, Phase IV (KMG-IV): sequencing the most valuable type-strain genomes for metagenomic binning, comparative biology and taxonomic classification.</title>
        <authorList>
            <person name="Goeker M."/>
        </authorList>
    </citation>
    <scope>NUCLEOTIDE SEQUENCE [LARGE SCALE GENOMIC DNA]</scope>
    <source>
        <strain evidence="1 2">DSM 104969</strain>
    </source>
</reference>
<name>A0A840CIM9_9BACT</name>
<organism evidence="1 2">
    <name type="scientific">Dysgonomonas hofstadii</name>
    <dbReference type="NCBI Taxonomy" id="637886"/>
    <lineage>
        <taxon>Bacteria</taxon>
        <taxon>Pseudomonadati</taxon>
        <taxon>Bacteroidota</taxon>
        <taxon>Bacteroidia</taxon>
        <taxon>Bacteroidales</taxon>
        <taxon>Dysgonomonadaceae</taxon>
        <taxon>Dysgonomonas</taxon>
    </lineage>
</organism>
<accession>A0A840CIM9</accession>
<dbReference type="GO" id="GO:0016740">
    <property type="term" value="F:transferase activity"/>
    <property type="evidence" value="ECO:0007669"/>
    <property type="project" value="UniProtKB-KW"/>
</dbReference>
<protein>
    <submittedName>
        <fullName evidence="1">Glycosyltransferase involved in cell wall biosynthesis</fullName>
    </submittedName>
</protein>
<evidence type="ECO:0000313" key="2">
    <source>
        <dbReference type="Proteomes" id="UP000555103"/>
    </source>
</evidence>
<gene>
    <name evidence="1" type="ORF">GGR21_001792</name>
</gene>
<evidence type="ECO:0000313" key="1">
    <source>
        <dbReference type="EMBL" id="MBB4035897.1"/>
    </source>
</evidence>
<dbReference type="Proteomes" id="UP000555103">
    <property type="component" value="Unassembled WGS sequence"/>
</dbReference>
<dbReference type="SUPFAM" id="SSF53756">
    <property type="entry name" value="UDP-Glycosyltransferase/glycogen phosphorylase"/>
    <property type="match status" value="1"/>
</dbReference>
<dbReference type="Pfam" id="PF13692">
    <property type="entry name" value="Glyco_trans_1_4"/>
    <property type="match status" value="1"/>
</dbReference>